<comment type="subcellular location">
    <subcellularLocation>
        <location evidence="10">Cell membrane</location>
        <topology evidence="10">Multi-pass membrane protein</topology>
    </subcellularLocation>
    <subcellularLocation>
        <location evidence="1">Membrane</location>
        <topology evidence="1">Multi-pass membrane protein</topology>
    </subcellularLocation>
</comment>
<dbReference type="NCBIfam" id="TIGR00967">
    <property type="entry name" value="3a0501s007"/>
    <property type="match status" value="1"/>
</dbReference>
<feature type="transmembrane region" description="Helical" evidence="10">
    <location>
        <begin position="211"/>
        <end position="235"/>
    </location>
</feature>
<dbReference type="SUPFAM" id="SSF103491">
    <property type="entry name" value="Preprotein translocase SecY subunit"/>
    <property type="match status" value="1"/>
</dbReference>
<dbReference type="GO" id="GO:0005886">
    <property type="term" value="C:plasma membrane"/>
    <property type="evidence" value="ECO:0007669"/>
    <property type="project" value="UniProtKB-SubCell"/>
</dbReference>
<evidence type="ECO:0000256" key="3">
    <source>
        <dbReference type="ARBA" id="ARBA00022448"/>
    </source>
</evidence>
<comment type="function">
    <text evidence="10">The central subunit of the protein translocation channel SecYEG. Consists of two halves formed by TMs 1-5 and 6-10. These two domains form a lateral gate at the front which open onto the bilayer between TMs 2 and 7, and are clamped together by SecE at the back. The channel is closed by both a pore ring composed of hydrophobic SecY resides and a short helix (helix 2A) on the extracellular side of the membrane which forms a plug. The plug probably moves laterally to allow the channel to open. The ring and the pore may move independently.</text>
</comment>
<dbReference type="HAMAP" id="MF_01465">
    <property type="entry name" value="SecY"/>
    <property type="match status" value="1"/>
</dbReference>
<accession>B5Y968</accession>
<protein>
    <recommendedName>
        <fullName evidence="9 10">Protein translocase subunit SecY</fullName>
    </recommendedName>
</protein>
<evidence type="ECO:0000313" key="13">
    <source>
        <dbReference type="Proteomes" id="UP000001732"/>
    </source>
</evidence>
<dbReference type="Proteomes" id="UP000001732">
    <property type="component" value="Chromosome"/>
</dbReference>
<gene>
    <name evidence="10 12" type="primary">secY</name>
    <name evidence="12" type="ordered locus">COPRO5265_0993</name>
</gene>
<comment type="similarity">
    <text evidence="2 10 11">Belongs to the SecY/SEC61-alpha family.</text>
</comment>
<dbReference type="STRING" id="309798.COPRO5265_0993"/>
<dbReference type="PIRSF" id="PIRSF004557">
    <property type="entry name" value="SecY"/>
    <property type="match status" value="1"/>
</dbReference>
<dbReference type="PRINTS" id="PR00303">
    <property type="entry name" value="SECYTRNLCASE"/>
</dbReference>
<feature type="transmembrane region" description="Helical" evidence="10">
    <location>
        <begin position="181"/>
        <end position="199"/>
    </location>
</feature>
<comment type="subunit">
    <text evidence="10">Component of the Sec protein translocase complex. Heterotrimer consisting of SecY, SecE and SecG subunits. The heterotrimers can form oligomers, although 1 heterotrimer is thought to be able to translocate proteins. Interacts with the ribosome. Interacts with SecDF, and other proteins may be involved. Interacts with SecA.</text>
</comment>
<dbReference type="KEGG" id="cpo:COPRO5265_0993"/>
<evidence type="ECO:0000256" key="9">
    <source>
        <dbReference type="ARBA" id="ARBA00039733"/>
    </source>
</evidence>
<evidence type="ECO:0000256" key="6">
    <source>
        <dbReference type="ARBA" id="ARBA00022989"/>
    </source>
</evidence>
<dbReference type="eggNOG" id="COG0201">
    <property type="taxonomic scope" value="Bacteria"/>
</dbReference>
<evidence type="ECO:0000256" key="7">
    <source>
        <dbReference type="ARBA" id="ARBA00023010"/>
    </source>
</evidence>
<feature type="transmembrane region" description="Helical" evidence="10">
    <location>
        <begin position="76"/>
        <end position="96"/>
    </location>
</feature>
<evidence type="ECO:0000256" key="10">
    <source>
        <dbReference type="HAMAP-Rule" id="MF_01465"/>
    </source>
</evidence>
<dbReference type="PANTHER" id="PTHR10906">
    <property type="entry name" value="SECY/SEC61-ALPHA FAMILY MEMBER"/>
    <property type="match status" value="1"/>
</dbReference>
<feature type="transmembrane region" description="Helical" evidence="10">
    <location>
        <begin position="149"/>
        <end position="169"/>
    </location>
</feature>
<dbReference type="InterPro" id="IPR026593">
    <property type="entry name" value="SecY"/>
</dbReference>
<proteinExistence type="inferred from homology"/>
<feature type="transmembrane region" description="Helical" evidence="10">
    <location>
        <begin position="301"/>
        <end position="324"/>
    </location>
</feature>
<dbReference type="GO" id="GO:0006605">
    <property type="term" value="P:protein targeting"/>
    <property type="evidence" value="ECO:0007669"/>
    <property type="project" value="UniProtKB-UniRule"/>
</dbReference>
<feature type="transmembrane region" description="Helical" evidence="10">
    <location>
        <begin position="269"/>
        <end position="289"/>
    </location>
</feature>
<dbReference type="InterPro" id="IPR023201">
    <property type="entry name" value="SecY_dom_sf"/>
</dbReference>
<dbReference type="FunFam" id="1.10.3370.10:FF:000001">
    <property type="entry name" value="Preprotein translocase subunit SecY"/>
    <property type="match status" value="1"/>
</dbReference>
<reference evidence="12 13" key="2">
    <citation type="journal article" date="2014" name="Genome Announc.">
        <title>Complete Genome Sequence of Coprothermobacter proteolyticus DSM 5265.</title>
        <authorList>
            <person name="Alexiev A."/>
            <person name="Coil D.A."/>
            <person name="Badger J.H."/>
            <person name="Enticknap J."/>
            <person name="Ward N."/>
            <person name="Robb F.T."/>
            <person name="Eisen J.A."/>
        </authorList>
    </citation>
    <scope>NUCLEOTIDE SEQUENCE [LARGE SCALE GENOMIC DNA]</scope>
    <source>
        <strain evidence="13">ATCC 35245 / DSM 5265 / OCM 4 / BT</strain>
    </source>
</reference>
<evidence type="ECO:0000256" key="5">
    <source>
        <dbReference type="ARBA" id="ARBA00022927"/>
    </source>
</evidence>
<keyword evidence="7 10" id="KW-0811">Translocation</keyword>
<keyword evidence="13" id="KW-1185">Reference proteome</keyword>
<keyword evidence="3 10" id="KW-0813">Transport</keyword>
<name>B5Y968_COPPD</name>
<reference evidence="13" key="1">
    <citation type="submission" date="2008-08" db="EMBL/GenBank/DDBJ databases">
        <title>The complete genome sequence of Coprothermobacter proteolyticus strain ATCC 5245 / DSM 5265 / BT.</title>
        <authorList>
            <person name="Dodson R.J."/>
            <person name="Durkin A.S."/>
            <person name="Wu M."/>
            <person name="Eisen J."/>
            <person name="Sutton G."/>
        </authorList>
    </citation>
    <scope>NUCLEOTIDE SEQUENCE [LARGE SCALE GENOMIC DNA]</scope>
    <source>
        <strain evidence="13">ATCC 35245 / DSM 5265 / OCM 4 / BT</strain>
    </source>
</reference>
<evidence type="ECO:0000256" key="2">
    <source>
        <dbReference type="ARBA" id="ARBA00005751"/>
    </source>
</evidence>
<dbReference type="AlphaFoldDB" id="B5Y968"/>
<feature type="transmembrane region" description="Helical" evidence="10">
    <location>
        <begin position="392"/>
        <end position="411"/>
    </location>
</feature>
<dbReference type="HOGENOM" id="CLU_030313_0_0_9"/>
<evidence type="ECO:0000256" key="4">
    <source>
        <dbReference type="ARBA" id="ARBA00022692"/>
    </source>
</evidence>
<dbReference type="InterPro" id="IPR002208">
    <property type="entry name" value="SecY/SEC61-alpha"/>
</dbReference>
<dbReference type="RefSeq" id="WP_012544676.1">
    <property type="nucleotide sequence ID" value="NC_011295.1"/>
</dbReference>
<keyword evidence="4 10" id="KW-0812">Transmembrane</keyword>
<dbReference type="GO" id="GO:0065002">
    <property type="term" value="P:intracellular protein transmembrane transport"/>
    <property type="evidence" value="ECO:0007669"/>
    <property type="project" value="UniProtKB-UniRule"/>
</dbReference>
<dbReference type="EMBL" id="CP001145">
    <property type="protein sequence ID" value="ACI18026.1"/>
    <property type="molecule type" value="Genomic_DNA"/>
</dbReference>
<feature type="transmembrane region" description="Helical" evidence="10">
    <location>
        <begin position="361"/>
        <end position="380"/>
    </location>
</feature>
<sequence length="429" mass="47503">MWQVLKASWEFKETRVRILYTVLFLVIFRAGTFLPIPGVNPEAINVLQEQAGFLGILNFFTGGSSYYTISIFTLGVLPYINASIIMQLLGVIFPALENLRKEGEEGRKKLQMYVRWLGAALSVIMSYAAYLYFSYGLAVGGSSLITPSFQSAVVTTLILAAGSMFLVWLGEVFTMKGLGNGVSLIIFSGILARVVPSLIQFFQTSKSASSSIISVVIAIIFGLALVFITTAAYLAERKIPVQYASRIRGTKVYGGQATTIPIRLLQAGVMPIIFASAFINAPTVISGWFPQSGFTKWWGTYFNHMTIWYNLAYFILVIFFAYFYNTIAYDPDEIAKNIQKQGGFIPGIRPGKPTADYIAGVIYRLTLPASIFLGLVAVLPDLFMQLFGMGRLFLFGGTSLLIVIGVALEIFRQLEAYVQLRHYKGFLEL</sequence>
<feature type="transmembrane region" description="Helical" evidence="10">
    <location>
        <begin position="18"/>
        <end position="39"/>
    </location>
</feature>
<feature type="transmembrane region" description="Helical" evidence="10">
    <location>
        <begin position="116"/>
        <end position="137"/>
    </location>
</feature>
<evidence type="ECO:0000256" key="1">
    <source>
        <dbReference type="ARBA" id="ARBA00004141"/>
    </source>
</evidence>
<evidence type="ECO:0000256" key="8">
    <source>
        <dbReference type="ARBA" id="ARBA00023136"/>
    </source>
</evidence>
<dbReference type="PROSITE" id="PS00755">
    <property type="entry name" value="SECY_1"/>
    <property type="match status" value="1"/>
</dbReference>
<evidence type="ECO:0000256" key="11">
    <source>
        <dbReference type="RuleBase" id="RU004349"/>
    </source>
</evidence>
<keyword evidence="5 10" id="KW-0653">Protein transport</keyword>
<dbReference type="Pfam" id="PF00344">
    <property type="entry name" value="SecY"/>
    <property type="match status" value="1"/>
</dbReference>
<dbReference type="Gene3D" id="1.10.3370.10">
    <property type="entry name" value="SecY subunit domain"/>
    <property type="match status" value="1"/>
</dbReference>
<dbReference type="OrthoDB" id="9809248at2"/>
<keyword evidence="6 10" id="KW-1133">Transmembrane helix</keyword>
<keyword evidence="8 10" id="KW-0472">Membrane</keyword>
<evidence type="ECO:0000313" key="12">
    <source>
        <dbReference type="EMBL" id="ACI18026.1"/>
    </source>
</evidence>
<organism evidence="12 13">
    <name type="scientific">Coprothermobacter proteolyticus (strain ATCC 35245 / DSM 5265 / OCM 4 / BT)</name>
    <dbReference type="NCBI Taxonomy" id="309798"/>
    <lineage>
        <taxon>Bacteria</taxon>
        <taxon>Pseudomonadati</taxon>
        <taxon>Coprothermobacterota</taxon>
        <taxon>Coprothermobacteria</taxon>
        <taxon>Coprothermobacterales</taxon>
        <taxon>Coprothermobacteraceae</taxon>
        <taxon>Coprothermobacter</taxon>
    </lineage>
</organism>
<dbReference type="InterPro" id="IPR030659">
    <property type="entry name" value="SecY_CS"/>
</dbReference>
<dbReference type="GO" id="GO:0043952">
    <property type="term" value="P:protein transport by the Sec complex"/>
    <property type="evidence" value="ECO:0007669"/>
    <property type="project" value="UniProtKB-UniRule"/>
</dbReference>
<keyword evidence="10" id="KW-1003">Cell membrane</keyword>